<name>A0A926XYQ5_9BACT</name>
<dbReference type="AlphaFoldDB" id="A0A926XYQ5"/>
<proteinExistence type="predicted"/>
<dbReference type="EMBL" id="JACWZY010000021">
    <property type="protein sequence ID" value="MBD2703414.1"/>
    <property type="molecule type" value="Genomic_DNA"/>
</dbReference>
<organism evidence="1 2">
    <name type="scientific">Spirosoma profusum</name>
    <dbReference type="NCBI Taxonomy" id="2771354"/>
    <lineage>
        <taxon>Bacteria</taxon>
        <taxon>Pseudomonadati</taxon>
        <taxon>Bacteroidota</taxon>
        <taxon>Cytophagia</taxon>
        <taxon>Cytophagales</taxon>
        <taxon>Cytophagaceae</taxon>
        <taxon>Spirosoma</taxon>
    </lineage>
</organism>
<gene>
    <name evidence="1" type="ORF">IC229_22410</name>
</gene>
<evidence type="ECO:0000313" key="2">
    <source>
        <dbReference type="Proteomes" id="UP000598820"/>
    </source>
</evidence>
<reference evidence="1" key="1">
    <citation type="submission" date="2020-09" db="EMBL/GenBank/DDBJ databases">
        <authorList>
            <person name="Kim M.K."/>
        </authorList>
    </citation>
    <scope>NUCLEOTIDE SEQUENCE</scope>
    <source>
        <strain evidence="1">BT702</strain>
    </source>
</reference>
<accession>A0A926XYQ5</accession>
<evidence type="ECO:0000313" key="1">
    <source>
        <dbReference type="EMBL" id="MBD2703414.1"/>
    </source>
</evidence>
<sequence>MKIEIKLSANTKLPDVVALNEYIREHNIKGVISTVEEAEPTQGSMSFDDYLPAIKLVLGSTATVGGIKGIFDIIKSYFDLVKQKYVSKAETDKENLKQSKVEFTFEESGKKVTLNFSSFDETERKSFFETVNKVLEKDA</sequence>
<dbReference type="RefSeq" id="WP_190889261.1">
    <property type="nucleotide sequence ID" value="NZ_JACWZY010000021.1"/>
</dbReference>
<comment type="caution">
    <text evidence="1">The sequence shown here is derived from an EMBL/GenBank/DDBJ whole genome shotgun (WGS) entry which is preliminary data.</text>
</comment>
<keyword evidence="2" id="KW-1185">Reference proteome</keyword>
<dbReference type="Proteomes" id="UP000598820">
    <property type="component" value="Unassembled WGS sequence"/>
</dbReference>
<protein>
    <submittedName>
        <fullName evidence="1">Uncharacterized protein</fullName>
    </submittedName>
</protein>